<organism evidence="2 3">
    <name type="scientific">Neolewinella litorea</name>
    <dbReference type="NCBI Taxonomy" id="2562452"/>
    <lineage>
        <taxon>Bacteria</taxon>
        <taxon>Pseudomonadati</taxon>
        <taxon>Bacteroidota</taxon>
        <taxon>Saprospiria</taxon>
        <taxon>Saprospirales</taxon>
        <taxon>Lewinellaceae</taxon>
        <taxon>Neolewinella</taxon>
    </lineage>
</organism>
<evidence type="ECO:0000313" key="2">
    <source>
        <dbReference type="EMBL" id="THH40251.1"/>
    </source>
</evidence>
<dbReference type="EMBL" id="SRSF01000002">
    <property type="protein sequence ID" value="THH40251.1"/>
    <property type="molecule type" value="Genomic_DNA"/>
</dbReference>
<gene>
    <name evidence="2" type="ORF">E4021_05800</name>
</gene>
<dbReference type="RefSeq" id="WP_136457329.1">
    <property type="nucleotide sequence ID" value="NZ_SRSF01000002.1"/>
</dbReference>
<comment type="caution">
    <text evidence="2">The sequence shown here is derived from an EMBL/GenBank/DDBJ whole genome shotgun (WGS) entry which is preliminary data.</text>
</comment>
<keyword evidence="1" id="KW-1133">Transmembrane helix</keyword>
<sequence>MEPIRKDKPGIGLFLLMSLVYFGSYFGLKYGVFGGNMPWYYNVVLIVVCLGLALGLRGRFAKKEG</sequence>
<dbReference type="AlphaFoldDB" id="A0A4S4NPB7"/>
<protein>
    <submittedName>
        <fullName evidence="2">Uncharacterized protein</fullName>
    </submittedName>
</protein>
<evidence type="ECO:0000256" key="1">
    <source>
        <dbReference type="SAM" id="Phobius"/>
    </source>
</evidence>
<feature type="transmembrane region" description="Helical" evidence="1">
    <location>
        <begin position="39"/>
        <end position="56"/>
    </location>
</feature>
<dbReference type="OrthoDB" id="1494925at2"/>
<dbReference type="Proteomes" id="UP000308528">
    <property type="component" value="Unassembled WGS sequence"/>
</dbReference>
<reference evidence="2 3" key="1">
    <citation type="submission" date="2019-04" db="EMBL/GenBank/DDBJ databases">
        <title>Lewinella litorea sp. nov., isolated from a marine sand.</title>
        <authorList>
            <person name="Yoon J.-H."/>
        </authorList>
    </citation>
    <scope>NUCLEOTIDE SEQUENCE [LARGE SCALE GENOMIC DNA]</scope>
    <source>
        <strain evidence="2 3">HSMS-39</strain>
    </source>
</reference>
<keyword evidence="3" id="KW-1185">Reference proteome</keyword>
<keyword evidence="1" id="KW-0472">Membrane</keyword>
<proteinExistence type="predicted"/>
<evidence type="ECO:0000313" key="3">
    <source>
        <dbReference type="Proteomes" id="UP000308528"/>
    </source>
</evidence>
<accession>A0A4S4NPB7</accession>
<feature type="transmembrane region" description="Helical" evidence="1">
    <location>
        <begin position="12"/>
        <end position="33"/>
    </location>
</feature>
<name>A0A4S4NPB7_9BACT</name>
<keyword evidence="1" id="KW-0812">Transmembrane</keyword>